<organism evidence="4 5">
    <name type="scientific">Parendozoicomonas haliclonae</name>
    <dbReference type="NCBI Taxonomy" id="1960125"/>
    <lineage>
        <taxon>Bacteria</taxon>
        <taxon>Pseudomonadati</taxon>
        <taxon>Pseudomonadota</taxon>
        <taxon>Gammaproteobacteria</taxon>
        <taxon>Oceanospirillales</taxon>
        <taxon>Endozoicomonadaceae</taxon>
        <taxon>Parendozoicomonas</taxon>
    </lineage>
</organism>
<dbReference type="SUPFAM" id="SSF118196">
    <property type="entry name" value="YaeB-like"/>
    <property type="match status" value="1"/>
</dbReference>
<dbReference type="Pfam" id="PF01980">
    <property type="entry name" value="TrmO_N"/>
    <property type="match status" value="1"/>
</dbReference>
<dbReference type="InterPro" id="IPR023368">
    <property type="entry name" value="UPF0066_cons_site"/>
</dbReference>
<feature type="domain" description="TsaA-like" evidence="3">
    <location>
        <begin position="12"/>
        <end position="153"/>
    </location>
</feature>
<dbReference type="PANTHER" id="PTHR12818:SF0">
    <property type="entry name" value="TRNA (ADENINE(37)-N6)-METHYLTRANSFERASE"/>
    <property type="match status" value="1"/>
</dbReference>
<evidence type="ECO:0000256" key="1">
    <source>
        <dbReference type="ARBA" id="ARBA00022691"/>
    </source>
</evidence>
<proteinExistence type="inferred from homology"/>
<dbReference type="GO" id="GO:0089715">
    <property type="term" value="F:tRNA (L-threonylcarbamoyladenosine(37)-C2) methyltransferase activity"/>
    <property type="evidence" value="ECO:0007669"/>
    <property type="project" value="TreeGrafter"/>
</dbReference>
<evidence type="ECO:0000256" key="2">
    <source>
        <dbReference type="ARBA" id="ARBA00033753"/>
    </source>
</evidence>
<dbReference type="InterPro" id="IPR036413">
    <property type="entry name" value="YaeB-like_sf"/>
</dbReference>
<dbReference type="FunFam" id="2.40.30.70:FF:000001">
    <property type="entry name" value="tRNA (N6-threonylcarbamoyladenosine(37)-N6)-methyltransferase TrmO"/>
    <property type="match status" value="1"/>
</dbReference>
<dbReference type="Proteomes" id="UP000196573">
    <property type="component" value="Unassembled WGS sequence"/>
</dbReference>
<dbReference type="RefSeq" id="WP_087108197.1">
    <property type="nucleotide sequence ID" value="NZ_CBCSCN010000009.1"/>
</dbReference>
<dbReference type="OrthoDB" id="9804309at2"/>
<dbReference type="PROSITE" id="PS01318">
    <property type="entry name" value="TSAA_1"/>
    <property type="match status" value="1"/>
</dbReference>
<dbReference type="NCBIfam" id="TIGR00104">
    <property type="entry name" value="tRNA_TsaA"/>
    <property type="match status" value="1"/>
</dbReference>
<protein>
    <submittedName>
        <fullName evidence="4">Putative tRNA (Adenine(37)-N6)-methyltransferase</fullName>
        <ecNumber evidence="4">2.1.1.-</ecNumber>
    </submittedName>
</protein>
<reference evidence="4 5" key="1">
    <citation type="submission" date="2017-03" db="EMBL/GenBank/DDBJ databases">
        <authorList>
            <person name="Afonso C.L."/>
            <person name="Miller P.J."/>
            <person name="Scott M.A."/>
            <person name="Spackman E."/>
            <person name="Goraichik I."/>
            <person name="Dimitrov K.M."/>
            <person name="Suarez D.L."/>
            <person name="Swayne D.E."/>
        </authorList>
    </citation>
    <scope>NUCLEOTIDE SEQUENCE [LARGE SCALE GENOMIC DNA]</scope>
    <source>
        <strain evidence="4">SB41UT1</strain>
    </source>
</reference>
<keyword evidence="5" id="KW-1185">Reference proteome</keyword>
<dbReference type="InterPro" id="IPR041369">
    <property type="entry name" value="TrmO_C"/>
</dbReference>
<dbReference type="InterPro" id="IPR036414">
    <property type="entry name" value="YaeB_N_sf"/>
</dbReference>
<gene>
    <name evidence="4" type="primary">tsaA_1</name>
    <name evidence="4" type="ORF">EHSB41UT_01345</name>
</gene>
<comment type="similarity">
    <text evidence="2">Belongs to the tRNA methyltransferase O family.</text>
</comment>
<sequence length="244" mass="27187">MTTTPLPASVTLEPVGFIRSCYQEKFGIPRQPGLATSARAELHLHGPCNCPEAVVGLDKFSHIWIQFVFHQTQSEGWRPTVRPPRLGGEKRLGVFATRSTHRPNPLGLSLVKLEGIQHRKGQVILELSGIDLLDGTPVVDIKPYLPWADSQPEATAGFAPDVPVTVPVLWTEDARQISESISAKIGQPFQQLVEEVLGQDPRPAYLKKRDREDFGVLLWDYNVRWKVRPEGFEVFAIEPAQAGK</sequence>
<dbReference type="Gene3D" id="2.40.30.70">
    <property type="entry name" value="YaeB-like"/>
    <property type="match status" value="1"/>
</dbReference>
<dbReference type="Pfam" id="PF18389">
    <property type="entry name" value="TrmO_C"/>
    <property type="match status" value="1"/>
</dbReference>
<dbReference type="InterPro" id="IPR023370">
    <property type="entry name" value="TrmO-like_N"/>
</dbReference>
<dbReference type="InterPro" id="IPR040372">
    <property type="entry name" value="YaeB-like"/>
</dbReference>
<dbReference type="PANTHER" id="PTHR12818">
    <property type="entry name" value="TRNA (ADENINE(37)-N6)-METHYLTRANSFERASE"/>
    <property type="match status" value="1"/>
</dbReference>
<evidence type="ECO:0000259" key="3">
    <source>
        <dbReference type="PROSITE" id="PS51668"/>
    </source>
</evidence>
<accession>A0A1X7AHN9</accession>
<evidence type="ECO:0000313" key="4">
    <source>
        <dbReference type="EMBL" id="SMA41861.1"/>
    </source>
</evidence>
<dbReference type="CDD" id="cd09281">
    <property type="entry name" value="UPF0066"/>
    <property type="match status" value="1"/>
</dbReference>
<dbReference type="EC" id="2.1.1.-" evidence="4"/>
<keyword evidence="1" id="KW-0949">S-adenosyl-L-methionine</keyword>
<dbReference type="Gene3D" id="3.30.2310.10">
    <property type="entry name" value="YaeB-like"/>
    <property type="match status" value="1"/>
</dbReference>
<dbReference type="EMBL" id="FWPT01000003">
    <property type="protein sequence ID" value="SMA41861.1"/>
    <property type="molecule type" value="Genomic_DNA"/>
</dbReference>
<dbReference type="PROSITE" id="PS51668">
    <property type="entry name" value="TSAA_2"/>
    <property type="match status" value="1"/>
</dbReference>
<name>A0A1X7AHN9_9GAMM</name>
<evidence type="ECO:0000313" key="5">
    <source>
        <dbReference type="Proteomes" id="UP000196573"/>
    </source>
</evidence>
<keyword evidence="4" id="KW-0489">Methyltransferase</keyword>
<dbReference type="GO" id="GO:0032259">
    <property type="term" value="P:methylation"/>
    <property type="evidence" value="ECO:0007669"/>
    <property type="project" value="UniProtKB-KW"/>
</dbReference>
<keyword evidence="4" id="KW-0808">Transferase</keyword>
<dbReference type="AlphaFoldDB" id="A0A1X7AHN9"/>